<sequence>MIPVSSQYVVVGAGIHGLSTAYHLAGELEARGAGSGADIVVLDKARPGAGASGIACGVVRNNYFQPAMSELMQACVEVWESDAAAYHYNPVGYIALGPKAQESDLVAVFERQERIGYRSELIVGESAVTAHMRKLFPDWRARGVTVCLHEHQGGFAFNQESVQGLVDKCTGAGVSVLSGVEVTGIELGAGDVATAVETDHGRIAIGEQLVIAPGPWAQHFWRMLGLPDTIDVRTPAGDVRHDVRMWTYWNLQEGEITVDPLMFATADGGAPPVIHLDTDAPLTGDDGKLVTDELWGIYFKRDRHGVQGGASPLTVDGDVQLDPYPSTTDVDPGFPDMWCAALSHAMARFEGCRPLYKQARSGGVGSFSADNFPVFDYLKPNVYAILDSNHGYKMIGVGREVAKVLQGEHSSLLYPFRFERFATGDLHPVSNSPYPWS</sequence>
<dbReference type="Proteomes" id="UP000254134">
    <property type="component" value="Unassembled WGS sequence"/>
</dbReference>
<evidence type="ECO:0000259" key="2">
    <source>
        <dbReference type="Pfam" id="PF01266"/>
    </source>
</evidence>
<proteinExistence type="predicted"/>
<evidence type="ECO:0000256" key="1">
    <source>
        <dbReference type="ARBA" id="ARBA00023002"/>
    </source>
</evidence>
<dbReference type="RefSeq" id="WP_114794966.1">
    <property type="nucleotide sequence ID" value="NZ_QQZY01000001.1"/>
</dbReference>
<dbReference type="OrthoDB" id="9806452at2"/>
<reference evidence="4" key="2">
    <citation type="journal article" date="2019" name="MicrobiologyOpen">
        <title>High-quality draft genome sequence of Gaiella occulta isolated from a 150 meter deep mineral water borehole and comparison with the genome sequences of other deep-branching lineages of the phylum Actinobacteria.</title>
        <authorList>
            <person name="Severino R."/>
            <person name="Froufe H.J.C."/>
            <person name="Barroso C."/>
            <person name="Albuquerque L."/>
            <person name="Lobo-da-Cunha A."/>
            <person name="da Costa M.S."/>
            <person name="Egas C."/>
        </authorList>
    </citation>
    <scope>NUCLEOTIDE SEQUENCE [LARGE SCALE GENOMIC DNA]</scope>
    <source>
        <strain evidence="4">F2-233</strain>
    </source>
</reference>
<dbReference type="AlphaFoldDB" id="A0A7M2Z135"/>
<dbReference type="InterPro" id="IPR006076">
    <property type="entry name" value="FAD-dep_OxRdtase"/>
</dbReference>
<protein>
    <submittedName>
        <fullName evidence="3">FAD dependent oxidoreductase</fullName>
    </submittedName>
</protein>
<dbReference type="GO" id="GO:0005737">
    <property type="term" value="C:cytoplasm"/>
    <property type="evidence" value="ECO:0007669"/>
    <property type="project" value="TreeGrafter"/>
</dbReference>
<comment type="caution">
    <text evidence="3">The sequence shown here is derived from an EMBL/GenBank/DDBJ whole genome shotgun (WGS) entry which is preliminary data.</text>
</comment>
<evidence type="ECO:0000313" key="4">
    <source>
        <dbReference type="Proteomes" id="UP000254134"/>
    </source>
</evidence>
<dbReference type="Pfam" id="PF01266">
    <property type="entry name" value="DAO"/>
    <property type="match status" value="1"/>
</dbReference>
<dbReference type="SUPFAM" id="SSF51905">
    <property type="entry name" value="FAD/NAD(P)-binding domain"/>
    <property type="match status" value="1"/>
</dbReference>
<evidence type="ECO:0000313" key="3">
    <source>
        <dbReference type="EMBL" id="RDI76118.1"/>
    </source>
</evidence>
<dbReference type="PANTHER" id="PTHR13847:SF287">
    <property type="entry name" value="FAD-DEPENDENT OXIDOREDUCTASE DOMAIN-CONTAINING PROTEIN 1"/>
    <property type="match status" value="1"/>
</dbReference>
<keyword evidence="1" id="KW-0560">Oxidoreductase</keyword>
<organism evidence="3 4">
    <name type="scientific">Gaiella occulta</name>
    <dbReference type="NCBI Taxonomy" id="1002870"/>
    <lineage>
        <taxon>Bacteria</taxon>
        <taxon>Bacillati</taxon>
        <taxon>Actinomycetota</taxon>
        <taxon>Thermoleophilia</taxon>
        <taxon>Gaiellales</taxon>
        <taxon>Gaiellaceae</taxon>
        <taxon>Gaiella</taxon>
    </lineage>
</organism>
<dbReference type="PANTHER" id="PTHR13847">
    <property type="entry name" value="SARCOSINE DEHYDROGENASE-RELATED"/>
    <property type="match status" value="1"/>
</dbReference>
<dbReference type="Gene3D" id="3.50.50.60">
    <property type="entry name" value="FAD/NAD(P)-binding domain"/>
    <property type="match status" value="1"/>
</dbReference>
<feature type="domain" description="FAD dependent oxidoreductase" evidence="2">
    <location>
        <begin position="8"/>
        <end position="403"/>
    </location>
</feature>
<accession>A0A7M2Z135</accession>
<dbReference type="InterPro" id="IPR036188">
    <property type="entry name" value="FAD/NAD-bd_sf"/>
</dbReference>
<name>A0A7M2Z135_9ACTN</name>
<gene>
    <name evidence="3" type="ORF">Gocc_0537</name>
</gene>
<reference evidence="3 4" key="1">
    <citation type="submission" date="2018-07" db="EMBL/GenBank/DDBJ databases">
        <title>High-quality-draft genome sequence of Gaiella occulta.</title>
        <authorList>
            <person name="Severino R."/>
            <person name="Froufe H.J.C."/>
            <person name="Rainey F.A."/>
            <person name="Barroso C."/>
            <person name="Albuquerque L."/>
            <person name="Lobo-Da-Cunha A."/>
            <person name="Da Costa M.S."/>
            <person name="Egas C."/>
        </authorList>
    </citation>
    <scope>NUCLEOTIDE SEQUENCE [LARGE SCALE GENOMIC DNA]</scope>
    <source>
        <strain evidence="3 4">F2-233</strain>
    </source>
</reference>
<dbReference type="EMBL" id="QQZY01000001">
    <property type="protein sequence ID" value="RDI76118.1"/>
    <property type="molecule type" value="Genomic_DNA"/>
</dbReference>
<dbReference type="Gene3D" id="3.30.9.10">
    <property type="entry name" value="D-Amino Acid Oxidase, subunit A, domain 2"/>
    <property type="match status" value="1"/>
</dbReference>
<keyword evidence="4" id="KW-1185">Reference proteome</keyword>
<dbReference type="GO" id="GO:0016491">
    <property type="term" value="F:oxidoreductase activity"/>
    <property type="evidence" value="ECO:0007669"/>
    <property type="project" value="UniProtKB-KW"/>
</dbReference>